<dbReference type="AlphaFoldDB" id="A0A286UM15"/>
<feature type="region of interest" description="Disordered" evidence="11">
    <location>
        <begin position="844"/>
        <end position="921"/>
    </location>
</feature>
<dbReference type="InterPro" id="IPR011009">
    <property type="entry name" value="Kinase-like_dom_sf"/>
</dbReference>
<accession>A0A286UM15</accession>
<feature type="compositionally biased region" description="Polar residues" evidence="11">
    <location>
        <begin position="248"/>
        <end position="261"/>
    </location>
</feature>
<dbReference type="InterPro" id="IPR050108">
    <property type="entry name" value="CDK"/>
</dbReference>
<comment type="catalytic activity">
    <reaction evidence="8">
        <text>L-threonyl-[protein] + ATP = O-phospho-L-threonyl-[protein] + ADP + H(+)</text>
        <dbReference type="Rhea" id="RHEA:46608"/>
        <dbReference type="Rhea" id="RHEA-COMP:11060"/>
        <dbReference type="Rhea" id="RHEA-COMP:11605"/>
        <dbReference type="ChEBI" id="CHEBI:15378"/>
        <dbReference type="ChEBI" id="CHEBI:30013"/>
        <dbReference type="ChEBI" id="CHEBI:30616"/>
        <dbReference type="ChEBI" id="CHEBI:61977"/>
        <dbReference type="ChEBI" id="CHEBI:456216"/>
        <dbReference type="EC" id="2.7.11.22"/>
    </reaction>
</comment>
<dbReference type="Gene3D" id="1.10.510.10">
    <property type="entry name" value="Transferase(Phosphotransferase) domain 1"/>
    <property type="match status" value="1"/>
</dbReference>
<dbReference type="STRING" id="2282107.A0A286UM15"/>
<feature type="compositionally biased region" description="Basic and acidic residues" evidence="11">
    <location>
        <begin position="262"/>
        <end position="275"/>
    </location>
</feature>
<feature type="compositionally biased region" description="Pro residues" evidence="11">
    <location>
        <begin position="871"/>
        <end position="880"/>
    </location>
</feature>
<keyword evidence="14" id="KW-1185">Reference proteome</keyword>
<evidence type="ECO:0000313" key="14">
    <source>
        <dbReference type="Proteomes" id="UP000217199"/>
    </source>
</evidence>
<sequence length="921" mass="105849">MSSKRPAPRTPEQRPSKRRATSSPEEGELDDTPPSAAGVQPLAVTTSSAAMSKPRVPFPFKNKTTSSRQEEFSRQPKSRDTTEWTNRDHRDRFRDWSQDERSRNTYRPSVIYERIEEDRVRHREDDTLKTHERHSRPTPSGGSNTNGRWRTTGDHYAPQHDHESTTMPHNGDTYIPHEDDKAPRSRNGGWGERDKDRTNEFVDPPRDDYYKPSLSRGRTPPTRSTTPLHDERSHEYEKDRTKHRLPTPRSSLLVSPEYTYSQHRDRDWNRGDHYEPYTQDNYYERNLDSREHYHRDDLDDTDRYYRPIDSFPEHELERRRYSRSPVYCPSTPLLQRPSVAPTRTPVGRPHTPPPIPPSDLKPEPSDSRASVGISQTYGPASYPLKRPDAPLVNRTPQSLNVSTEKDTPVPPISQPRSDGTSSKPEVPPPPPLIKKKRIPVKRSREEEKEVYQRVFIGCGKRSDYDIMTKLGEGTFGEVHKAINKHTGDVVALKRILMHNEKEGMPVTALREIKILKALRHPCIVGLLDMFVIASNGKDAPMSVYMVFPYMDHDLAGLLENERVKLSPSQIKLYMKQLLEGTEYMHHVSRAFDPTITTQGGRDRRYTNCVVTRWYRPPELLLGARQYGGEIDIWGIGCVLGEMFMRRPILPGNSDLDQLEKIWSICGSPNQQNWPDYDKLPGCEGQIRFRPQERRIKQVYESLGKETYNLLDKLLTLNPRERITASEALDDEYFWSDPLPADPKSLPTYEASHEYDQRGRRQQHQNQPAQLDFPSKHPGLPPPLHNFKGNNFRPHNQRGPPVPYQQPVPRMPNGNQQVNVPFQNQPGSWNVGSFQAPVRNNNIIGRGPNFPGFHPGPRENDRRNAPMNSFPQLPPRPPGLPARPEGPVFPRAFDPSSQQSYRQRPDVNVYPSEANGGNLNYG</sequence>
<keyword evidence="7 10" id="KW-0067">ATP-binding</keyword>
<keyword evidence="6" id="KW-0418">Kinase</keyword>
<dbReference type="SUPFAM" id="SSF56112">
    <property type="entry name" value="Protein kinase-like (PK-like)"/>
    <property type="match status" value="1"/>
</dbReference>
<feature type="compositionally biased region" description="Low complexity" evidence="11">
    <location>
        <begin position="212"/>
        <end position="227"/>
    </location>
</feature>
<evidence type="ECO:0000256" key="1">
    <source>
        <dbReference type="ARBA" id="ARBA00004123"/>
    </source>
</evidence>
<evidence type="ECO:0000256" key="2">
    <source>
        <dbReference type="ARBA" id="ARBA00006485"/>
    </source>
</evidence>
<protein>
    <submittedName>
        <fullName evidence="13">Pkinase-domain-containing</fullName>
    </submittedName>
</protein>
<feature type="domain" description="Protein kinase" evidence="12">
    <location>
        <begin position="464"/>
        <end position="733"/>
    </location>
</feature>
<evidence type="ECO:0000256" key="8">
    <source>
        <dbReference type="ARBA" id="ARBA00047811"/>
    </source>
</evidence>
<name>A0A286UM15_9AGAM</name>
<feature type="compositionally biased region" description="Basic and acidic residues" evidence="11">
    <location>
        <begin position="113"/>
        <end position="130"/>
    </location>
</feature>
<feature type="compositionally biased region" description="Basic and acidic residues" evidence="11">
    <location>
        <begin position="228"/>
        <end position="240"/>
    </location>
</feature>
<evidence type="ECO:0000313" key="13">
    <source>
        <dbReference type="EMBL" id="PAV20661.1"/>
    </source>
</evidence>
<evidence type="ECO:0000256" key="5">
    <source>
        <dbReference type="ARBA" id="ARBA00022741"/>
    </source>
</evidence>
<proteinExistence type="inferred from homology"/>
<feature type="compositionally biased region" description="Polar residues" evidence="11">
    <location>
        <begin position="137"/>
        <end position="149"/>
    </location>
</feature>
<feature type="compositionally biased region" description="Basic and acidic residues" evidence="11">
    <location>
        <begin position="151"/>
        <end position="164"/>
    </location>
</feature>
<feature type="compositionally biased region" description="Basic and acidic residues" evidence="11">
    <location>
        <begin position="191"/>
        <end position="210"/>
    </location>
</feature>
<dbReference type="GO" id="GO:0005634">
    <property type="term" value="C:nucleus"/>
    <property type="evidence" value="ECO:0007669"/>
    <property type="project" value="UniProtKB-SubCell"/>
</dbReference>
<feature type="region of interest" description="Disordered" evidence="11">
    <location>
        <begin position="743"/>
        <end position="804"/>
    </location>
</feature>
<comment type="subcellular location">
    <subcellularLocation>
        <location evidence="1">Nucleus</location>
    </subcellularLocation>
</comment>
<dbReference type="Pfam" id="PF00069">
    <property type="entry name" value="Pkinase"/>
    <property type="match status" value="2"/>
</dbReference>
<dbReference type="FunFam" id="3.30.200.20:FF:000124">
    <property type="entry name" value="Cyclin-dependent kinase 4"/>
    <property type="match status" value="1"/>
</dbReference>
<comment type="catalytic activity">
    <reaction evidence="9">
        <text>L-seryl-[protein] + ATP = O-phospho-L-seryl-[protein] + ADP + H(+)</text>
        <dbReference type="Rhea" id="RHEA:17989"/>
        <dbReference type="Rhea" id="RHEA-COMP:9863"/>
        <dbReference type="Rhea" id="RHEA-COMP:11604"/>
        <dbReference type="ChEBI" id="CHEBI:15378"/>
        <dbReference type="ChEBI" id="CHEBI:29999"/>
        <dbReference type="ChEBI" id="CHEBI:30616"/>
        <dbReference type="ChEBI" id="CHEBI:83421"/>
        <dbReference type="ChEBI" id="CHEBI:456216"/>
        <dbReference type="EC" id="2.7.11.22"/>
    </reaction>
</comment>
<dbReference type="InParanoid" id="A0A286UM15"/>
<keyword evidence="3" id="KW-0723">Serine/threonine-protein kinase</keyword>
<evidence type="ECO:0000259" key="12">
    <source>
        <dbReference type="PROSITE" id="PS50011"/>
    </source>
</evidence>
<evidence type="ECO:0000256" key="7">
    <source>
        <dbReference type="ARBA" id="ARBA00022840"/>
    </source>
</evidence>
<dbReference type="InterPro" id="IPR017441">
    <property type="entry name" value="Protein_kinase_ATP_BS"/>
</dbReference>
<dbReference type="PROSITE" id="PS50011">
    <property type="entry name" value="PROTEIN_KINASE_DOM"/>
    <property type="match status" value="1"/>
</dbReference>
<dbReference type="PANTHER" id="PTHR24056:SF233">
    <property type="entry name" value="CYCLIN-DEPENDENT KINASE 9"/>
    <property type="match status" value="1"/>
</dbReference>
<dbReference type="Gene3D" id="3.30.200.20">
    <property type="entry name" value="Phosphorylase Kinase, domain 1"/>
    <property type="match status" value="1"/>
</dbReference>
<evidence type="ECO:0000256" key="6">
    <source>
        <dbReference type="ARBA" id="ARBA00022777"/>
    </source>
</evidence>
<keyword evidence="4" id="KW-0808">Transferase</keyword>
<dbReference type="InterPro" id="IPR000719">
    <property type="entry name" value="Prot_kinase_dom"/>
</dbReference>
<dbReference type="PANTHER" id="PTHR24056">
    <property type="entry name" value="CELL DIVISION PROTEIN KINASE"/>
    <property type="match status" value="1"/>
</dbReference>
<dbReference type="EMBL" id="NBII01000003">
    <property type="protein sequence ID" value="PAV20661.1"/>
    <property type="molecule type" value="Genomic_DNA"/>
</dbReference>
<dbReference type="GO" id="GO:0004693">
    <property type="term" value="F:cyclin-dependent protein serine/threonine kinase activity"/>
    <property type="evidence" value="ECO:0007669"/>
    <property type="project" value="UniProtKB-EC"/>
</dbReference>
<evidence type="ECO:0000256" key="4">
    <source>
        <dbReference type="ARBA" id="ARBA00022679"/>
    </source>
</evidence>
<dbReference type="PROSITE" id="PS00107">
    <property type="entry name" value="PROTEIN_KINASE_ATP"/>
    <property type="match status" value="1"/>
</dbReference>
<evidence type="ECO:0000256" key="10">
    <source>
        <dbReference type="PROSITE-ProRule" id="PRU10141"/>
    </source>
</evidence>
<dbReference type="Proteomes" id="UP000217199">
    <property type="component" value="Unassembled WGS sequence"/>
</dbReference>
<reference evidence="13 14" key="1">
    <citation type="journal article" date="2017" name="Mol. Ecol.">
        <title>Comparative and population genomic landscape of Phellinus noxius: A hypervariable fungus causing root rot in trees.</title>
        <authorList>
            <person name="Chung C.L."/>
            <person name="Lee T.J."/>
            <person name="Akiba M."/>
            <person name="Lee H.H."/>
            <person name="Kuo T.H."/>
            <person name="Liu D."/>
            <person name="Ke H.M."/>
            <person name="Yokoi T."/>
            <person name="Roa M.B."/>
            <person name="Lu M.J."/>
            <person name="Chang Y.Y."/>
            <person name="Ann P.J."/>
            <person name="Tsai J.N."/>
            <person name="Chen C.Y."/>
            <person name="Tzean S.S."/>
            <person name="Ota Y."/>
            <person name="Hattori T."/>
            <person name="Sahashi N."/>
            <person name="Liou R.F."/>
            <person name="Kikuchi T."/>
            <person name="Tsai I.J."/>
        </authorList>
    </citation>
    <scope>NUCLEOTIDE SEQUENCE [LARGE SCALE GENOMIC DNA]</scope>
    <source>
        <strain evidence="13 14">FFPRI411160</strain>
    </source>
</reference>
<feature type="region of interest" description="Disordered" evidence="11">
    <location>
        <begin position="316"/>
        <end position="441"/>
    </location>
</feature>
<feature type="compositionally biased region" description="Basic and acidic residues" evidence="11">
    <location>
        <begin position="68"/>
        <end position="103"/>
    </location>
</feature>
<evidence type="ECO:0000256" key="11">
    <source>
        <dbReference type="SAM" id="MobiDB-lite"/>
    </source>
</evidence>
<keyword evidence="5 10" id="KW-0547">Nucleotide-binding</keyword>
<organism evidence="13 14">
    <name type="scientific">Pyrrhoderma noxium</name>
    <dbReference type="NCBI Taxonomy" id="2282107"/>
    <lineage>
        <taxon>Eukaryota</taxon>
        <taxon>Fungi</taxon>
        <taxon>Dikarya</taxon>
        <taxon>Basidiomycota</taxon>
        <taxon>Agaricomycotina</taxon>
        <taxon>Agaricomycetes</taxon>
        <taxon>Hymenochaetales</taxon>
        <taxon>Hymenochaetaceae</taxon>
        <taxon>Pyrrhoderma</taxon>
    </lineage>
</organism>
<evidence type="ECO:0000256" key="3">
    <source>
        <dbReference type="ARBA" id="ARBA00022527"/>
    </source>
</evidence>
<comment type="similarity">
    <text evidence="2">Belongs to the protein kinase superfamily. CMGC Ser/Thr protein kinase family. CDC2/CDKX subfamily.</text>
</comment>
<dbReference type="OrthoDB" id="28397at2759"/>
<feature type="compositionally biased region" description="Pro residues" evidence="11">
    <location>
        <begin position="350"/>
        <end position="359"/>
    </location>
</feature>
<feature type="binding site" evidence="10">
    <location>
        <position position="493"/>
    </location>
    <ligand>
        <name>ATP</name>
        <dbReference type="ChEBI" id="CHEBI:30616"/>
    </ligand>
</feature>
<dbReference type="GO" id="GO:0005524">
    <property type="term" value="F:ATP binding"/>
    <property type="evidence" value="ECO:0007669"/>
    <property type="project" value="UniProtKB-UniRule"/>
</dbReference>
<feature type="region of interest" description="Disordered" evidence="11">
    <location>
        <begin position="1"/>
        <end position="286"/>
    </location>
</feature>
<evidence type="ECO:0000256" key="9">
    <source>
        <dbReference type="ARBA" id="ARBA00048367"/>
    </source>
</evidence>
<comment type="caution">
    <text evidence="13">The sequence shown here is derived from an EMBL/GenBank/DDBJ whole genome shotgun (WGS) entry which is preliminary data.</text>
</comment>
<gene>
    <name evidence="13" type="ORF">PNOK_0328800</name>
</gene>